<evidence type="ECO:0000259" key="2">
    <source>
        <dbReference type="PROSITE" id="PS50089"/>
    </source>
</evidence>
<evidence type="ECO:0000313" key="4">
    <source>
        <dbReference type="Proteomes" id="UP000324897"/>
    </source>
</evidence>
<dbReference type="InterPro" id="IPR001841">
    <property type="entry name" value="Znf_RING"/>
</dbReference>
<comment type="caution">
    <text evidence="3">The sequence shown here is derived from an EMBL/GenBank/DDBJ whole genome shotgun (WGS) entry which is preliminary data.</text>
</comment>
<proteinExistence type="predicted"/>
<dbReference type="PROSITE" id="PS50089">
    <property type="entry name" value="ZF_RING_2"/>
    <property type="match status" value="1"/>
</dbReference>
<dbReference type="SUPFAM" id="SSF57850">
    <property type="entry name" value="RING/U-box"/>
    <property type="match status" value="1"/>
</dbReference>
<protein>
    <recommendedName>
        <fullName evidence="2">RING-type domain-containing protein</fullName>
    </recommendedName>
</protein>
<dbReference type="GO" id="GO:0008270">
    <property type="term" value="F:zinc ion binding"/>
    <property type="evidence" value="ECO:0007669"/>
    <property type="project" value="UniProtKB-KW"/>
</dbReference>
<gene>
    <name evidence="3" type="ORF">EJB05_29504</name>
</gene>
<dbReference type="Pfam" id="PF13639">
    <property type="entry name" value="zf-RING_2"/>
    <property type="match status" value="1"/>
</dbReference>
<reference evidence="3 4" key="1">
    <citation type="journal article" date="2019" name="Sci. Rep.">
        <title>A high-quality genome of Eragrostis curvula grass provides insights into Poaceae evolution and supports new strategies to enhance forage quality.</title>
        <authorList>
            <person name="Carballo J."/>
            <person name="Santos B.A.C.M."/>
            <person name="Zappacosta D."/>
            <person name="Garbus I."/>
            <person name="Selva J.P."/>
            <person name="Gallo C.A."/>
            <person name="Diaz A."/>
            <person name="Albertini E."/>
            <person name="Caccamo M."/>
            <person name="Echenique V."/>
        </authorList>
    </citation>
    <scope>NUCLEOTIDE SEQUENCE [LARGE SCALE GENOMIC DNA]</scope>
    <source>
        <strain evidence="4">cv. Victoria</strain>
        <tissue evidence="3">Leaf</tissue>
    </source>
</reference>
<organism evidence="3 4">
    <name type="scientific">Eragrostis curvula</name>
    <name type="common">weeping love grass</name>
    <dbReference type="NCBI Taxonomy" id="38414"/>
    <lineage>
        <taxon>Eukaryota</taxon>
        <taxon>Viridiplantae</taxon>
        <taxon>Streptophyta</taxon>
        <taxon>Embryophyta</taxon>
        <taxon>Tracheophyta</taxon>
        <taxon>Spermatophyta</taxon>
        <taxon>Magnoliopsida</taxon>
        <taxon>Liliopsida</taxon>
        <taxon>Poales</taxon>
        <taxon>Poaceae</taxon>
        <taxon>PACMAD clade</taxon>
        <taxon>Chloridoideae</taxon>
        <taxon>Eragrostideae</taxon>
        <taxon>Eragrostidinae</taxon>
        <taxon>Eragrostis</taxon>
    </lineage>
</organism>
<feature type="non-terminal residue" evidence="3">
    <location>
        <position position="1"/>
    </location>
</feature>
<sequence>MVMPCAHRFHEACLTKWLALSRLCPCCRRALPSEKEAAAKQGNHQEIEGRATRRSIRARRGNVRLSGPEWDSGGEDDFRLRAQTIEFQGRESEAPSALPASARRSLCSSRRTLVLCSHSAAAQPVIRCKLSIVREVFVCDSALRRE</sequence>
<dbReference type="EMBL" id="RWGY01000013">
    <property type="protein sequence ID" value="TVU26931.1"/>
    <property type="molecule type" value="Genomic_DNA"/>
</dbReference>
<keyword evidence="4" id="KW-1185">Reference proteome</keyword>
<feature type="domain" description="RING-type" evidence="2">
    <location>
        <begin position="1"/>
        <end position="28"/>
    </location>
</feature>
<keyword evidence="1" id="KW-0479">Metal-binding</keyword>
<dbReference type="Gramene" id="TVU26931">
    <property type="protein sequence ID" value="TVU26931"/>
    <property type="gene ID" value="EJB05_29504"/>
</dbReference>
<name>A0A5J9UUG8_9POAL</name>
<dbReference type="Gene3D" id="3.30.40.10">
    <property type="entry name" value="Zinc/RING finger domain, C3HC4 (zinc finger)"/>
    <property type="match status" value="1"/>
</dbReference>
<keyword evidence="1" id="KW-0863">Zinc-finger</keyword>
<evidence type="ECO:0000313" key="3">
    <source>
        <dbReference type="EMBL" id="TVU26931.1"/>
    </source>
</evidence>
<dbReference type="InterPro" id="IPR013083">
    <property type="entry name" value="Znf_RING/FYVE/PHD"/>
</dbReference>
<evidence type="ECO:0000256" key="1">
    <source>
        <dbReference type="PROSITE-ProRule" id="PRU00175"/>
    </source>
</evidence>
<dbReference type="Proteomes" id="UP000324897">
    <property type="component" value="Chromosome 2"/>
</dbReference>
<keyword evidence="1" id="KW-0862">Zinc</keyword>
<dbReference type="OrthoDB" id="21204at2759"/>
<accession>A0A5J9UUG8</accession>
<dbReference type="AlphaFoldDB" id="A0A5J9UUG8"/>